<gene>
    <name evidence="1" type="ORF">GR204_34795</name>
</gene>
<dbReference type="PANTHER" id="PTHR46844">
    <property type="entry name" value="SLR5058 PROTEIN"/>
    <property type="match status" value="1"/>
</dbReference>
<comment type="caution">
    <text evidence="1">The sequence shown here is derived from an EMBL/GenBank/DDBJ whole genome shotgun (WGS) entry which is preliminary data.</text>
</comment>
<name>A0A6P0BK15_RHILE</name>
<dbReference type="AlphaFoldDB" id="A0A6P0BK15"/>
<evidence type="ECO:0000313" key="1">
    <source>
        <dbReference type="EMBL" id="NEI39041.1"/>
    </source>
</evidence>
<proteinExistence type="predicted"/>
<dbReference type="PANTHER" id="PTHR46844:SF1">
    <property type="entry name" value="SLR5058 PROTEIN"/>
    <property type="match status" value="1"/>
</dbReference>
<protein>
    <submittedName>
        <fullName evidence="1">Uncharacterized protein</fullName>
    </submittedName>
</protein>
<organism evidence="1 2">
    <name type="scientific">Rhizobium leguminosarum</name>
    <dbReference type="NCBI Taxonomy" id="384"/>
    <lineage>
        <taxon>Bacteria</taxon>
        <taxon>Pseudomonadati</taxon>
        <taxon>Pseudomonadota</taxon>
        <taxon>Alphaproteobacteria</taxon>
        <taxon>Hyphomicrobiales</taxon>
        <taxon>Rhizobiaceae</taxon>
        <taxon>Rhizobium/Agrobacterium group</taxon>
        <taxon>Rhizobium</taxon>
    </lineage>
</organism>
<feature type="non-terminal residue" evidence="1">
    <location>
        <position position="436"/>
    </location>
</feature>
<sequence>MYIPRTLIAAKGTRDESVVEEGDIASMGRVVVLLGEPGIGKTELTKQLECTFGAKRVAAGTFYRTADPSIYQVEAGAPLIIDGLDEVPTSNAEPSIDRILTSLGKLKNPKVILSCRAADWTGAINRQKFSQDYGVMPVPVHIQPFNHEQATEFLLGYDTRIAADQLLSAIRTQGLDDLVGNPLTLRLLAEVWLKDGGLPATKTELLRRATELLTDEENPAHDLSRQAQASTERLMEVGGSIFAHLLLAGVVGIATGNRRKAPEGFVPLAELNDACADGDVEAVIKTRLFRPEAEDQLVPIHRVIAEYLAARWLSQQLDSKLSERRVFRLIEVNGGVPSALRGLHAWLGHFSPKVRERCIDADPYGFLRYGDTTHLSAQSARHLLKALTKLADDVTCHCEFPPGWIRVRPIKGRTNEEAEIYGRADYCSAEGAGGRG</sequence>
<dbReference type="InterPro" id="IPR027417">
    <property type="entry name" value="P-loop_NTPase"/>
</dbReference>
<dbReference type="RefSeq" id="WP_204340502.1">
    <property type="nucleotide sequence ID" value="NZ_WUEZ01000082.1"/>
</dbReference>
<accession>A0A6P0BK15</accession>
<reference evidence="1 2" key="1">
    <citation type="submission" date="2019-12" db="EMBL/GenBank/DDBJ databases">
        <title>Rhizobium genotypes associated with high levels of biological nitrogen fixation by grain legumes in a temperate-maritime cropping system.</title>
        <authorList>
            <person name="Maluk M."/>
            <person name="Francesc Ferrando Molina F."/>
            <person name="Lopez Del Egido L."/>
            <person name="Lafos M."/>
            <person name="Langarica-Fuentes A."/>
            <person name="Gebre Yohannes G."/>
            <person name="Young M.W."/>
            <person name="Martin P."/>
            <person name="Gantlett R."/>
            <person name="Kenicer G."/>
            <person name="Hawes C."/>
            <person name="Begg G.S."/>
            <person name="Quilliam R.S."/>
            <person name="Squire G.R."/>
            <person name="Poole P.S."/>
            <person name="Young P.W."/>
            <person name="Iannetta P.M."/>
            <person name="James E.K."/>
        </authorList>
    </citation>
    <scope>NUCLEOTIDE SEQUENCE [LARGE SCALE GENOMIC DNA]</scope>
    <source>
        <strain evidence="1 2">JHI1096</strain>
    </source>
</reference>
<dbReference type="SUPFAM" id="SSF52540">
    <property type="entry name" value="P-loop containing nucleoside triphosphate hydrolases"/>
    <property type="match status" value="1"/>
</dbReference>
<evidence type="ECO:0000313" key="2">
    <source>
        <dbReference type="Proteomes" id="UP000471560"/>
    </source>
</evidence>
<dbReference type="Proteomes" id="UP000471560">
    <property type="component" value="Unassembled WGS sequence"/>
</dbReference>
<dbReference type="EMBL" id="WUEZ01000082">
    <property type="protein sequence ID" value="NEI39041.1"/>
    <property type="molecule type" value="Genomic_DNA"/>
</dbReference>